<protein>
    <submittedName>
        <fullName evidence="1">Uncharacterized protein</fullName>
    </submittedName>
</protein>
<organism evidence="1 2">
    <name type="scientific">Photobacterium toruni</name>
    <dbReference type="NCBI Taxonomy" id="1935446"/>
    <lineage>
        <taxon>Bacteria</taxon>
        <taxon>Pseudomonadati</taxon>
        <taxon>Pseudomonadota</taxon>
        <taxon>Gammaproteobacteria</taxon>
        <taxon>Vibrionales</taxon>
        <taxon>Vibrionaceae</taxon>
        <taxon>Photobacterium</taxon>
    </lineage>
</organism>
<dbReference type="Proteomes" id="UP001306119">
    <property type="component" value="Unassembled WGS sequence"/>
</dbReference>
<evidence type="ECO:0000313" key="1">
    <source>
        <dbReference type="EMBL" id="MEC6830483.1"/>
    </source>
</evidence>
<accession>A0ABU6L1W2</accession>
<name>A0ABU6L1W2_9GAMM</name>
<reference evidence="1 2" key="1">
    <citation type="submission" date="2024-01" db="EMBL/GenBank/DDBJ databases">
        <title>Active colonisers of the gastrointestinal tract of Atlantic salmon farmed in a warm water region.</title>
        <authorList>
            <person name="Bowman J.P."/>
        </authorList>
    </citation>
    <scope>NUCLEOTIDE SEQUENCE [LARGE SCALE GENOMIC DNA]</scope>
    <source>
        <strain evidence="1 2">S3MW1</strain>
    </source>
</reference>
<proteinExistence type="predicted"/>
<evidence type="ECO:0000313" key="2">
    <source>
        <dbReference type="Proteomes" id="UP001306119"/>
    </source>
</evidence>
<sequence>MDLSYKGYKYNHEEIKKFIEVDQYTKTQIIDKTGINRDTLNKLIKKYGFSYGYTDTGIKKSDVINYLTIGMKKAKIARLCGCHVNTIYRIGKDADLC</sequence>
<dbReference type="RefSeq" id="WP_107275647.1">
    <property type="nucleotide sequence ID" value="NZ_JAYXUG010000001.1"/>
</dbReference>
<keyword evidence="2" id="KW-1185">Reference proteome</keyword>
<comment type="caution">
    <text evidence="1">The sequence shown here is derived from an EMBL/GenBank/DDBJ whole genome shotgun (WGS) entry which is preliminary data.</text>
</comment>
<dbReference type="EMBL" id="JAYXUG010000001">
    <property type="protein sequence ID" value="MEC6830483.1"/>
    <property type="molecule type" value="Genomic_DNA"/>
</dbReference>
<gene>
    <name evidence="1" type="ORF">VXS06_01735</name>
</gene>